<proteinExistence type="predicted"/>
<sequence length="981" mass="107066">MSEDPEDRFELPRKFQRGVLRRERCEQAEIDELAAVVAYPDVRGKATWRTIDLIVAEEGPAAAVRAFAAVTDADVRYARSSWGHGSVYHSQISDVRWPMMLRLLDLVRSAADEEYAEAVATAEKMRAEYPSPASRAAMSVLALDRPQWCSADIAEYSADDDFDNYTARLLMLATTTREQARELGRRIRDWTWVNDDRRAEGTFLATVGAGADEFLVGCLEQSRWHALNLLPKLPSELAVNTLIGELGPRDAQAALLEAAKRFPRRVLRLLAEAEPATQVDYVLRLHVTAQPGMARGELSALSAAGRKRVEALLGPAGDNAPILVAAAADLPRILVTPPWEDRELGKAAVLKNLPVPTPVFCWPTRGHVPSYAIPEIAPSPEEADEQGRLVATMAVRLNSEYDRYAESAHIFFRRYPEDAIRHLLPLALGPTGLGLRKAQAAVRFVARQGWADVLAIAAESGPEAAHATQALLERRGLDAFPKSMPAVPLWAEPASLPPILLAGRRLALPASAVRLVVQMLTISSRRDIAPYGGVEIVKESCDAVSLAEFAWGLFENWAGAGYPTKKLGWAFDVLQWFGDAETARRLVPLIRAWPGEGGSARAAVGMDVLIAIGGDEGIREVYDISQRSQFGALRDDAAARIAIVATARGLSADQLEDRLVLDLGAGRGAGGCTLPLDYGPRRFTVGFDEYLQPFVTDDAGKRRAALPKPAAKDDAALAARAQARFTELKKDSKTLAVRQAARLERAMVTGRKWSEAEFRALFIEHPLMRLLGRRLVWGQFDGSGALHEAFRIAEDGTLADVDDERFVFDAGLGDTTGGVGAIGLVHPVTLGRALPRWVEICHDYEIVQPFPQVGRPIFALTAEERTASRLARFCDVTVPTDRLLALHRSPGWGTMPQWEAARAVATARRVPGDRLLIVQVTPGYRPGSLADTPRQSIRDIWLSPLDTGHGYGTRTRALPLGDLDAVEASEIIADLTTAVAP</sequence>
<feature type="domain" description="DUF4132" evidence="1">
    <location>
        <begin position="700"/>
        <end position="892"/>
    </location>
</feature>
<dbReference type="Pfam" id="PF13569">
    <property type="entry name" value="DUF4132"/>
    <property type="match status" value="1"/>
</dbReference>
<gene>
    <name evidence="2" type="ORF">KGQ19_33295</name>
</gene>
<evidence type="ECO:0000313" key="2">
    <source>
        <dbReference type="EMBL" id="MBS2551753.1"/>
    </source>
</evidence>
<comment type="caution">
    <text evidence="2">The sequence shown here is derived from an EMBL/GenBank/DDBJ whole genome shotgun (WGS) entry which is preliminary data.</text>
</comment>
<protein>
    <submittedName>
        <fullName evidence="2">DUF4132 domain-containing protein</fullName>
    </submittedName>
</protein>
<keyword evidence="3" id="KW-1185">Reference proteome</keyword>
<reference evidence="2 3" key="1">
    <citation type="submission" date="2020-02" db="EMBL/GenBank/DDBJ databases">
        <title>Acidophilic actinobacteria isolated from forest soil.</title>
        <authorList>
            <person name="Golinska P."/>
        </authorList>
    </citation>
    <scope>NUCLEOTIDE SEQUENCE [LARGE SCALE GENOMIC DNA]</scope>
    <source>
        <strain evidence="2 3">NL8</strain>
    </source>
</reference>
<evidence type="ECO:0000313" key="3">
    <source>
        <dbReference type="Proteomes" id="UP000730482"/>
    </source>
</evidence>
<name>A0ABS5L0C4_9ACTN</name>
<organism evidence="2 3">
    <name type="scientific">Catenulispora pinistramenti</name>
    <dbReference type="NCBI Taxonomy" id="2705254"/>
    <lineage>
        <taxon>Bacteria</taxon>
        <taxon>Bacillati</taxon>
        <taxon>Actinomycetota</taxon>
        <taxon>Actinomycetes</taxon>
        <taxon>Catenulisporales</taxon>
        <taxon>Catenulisporaceae</taxon>
        <taxon>Catenulispora</taxon>
    </lineage>
</organism>
<evidence type="ECO:0000259" key="1">
    <source>
        <dbReference type="Pfam" id="PF13569"/>
    </source>
</evidence>
<dbReference type="EMBL" id="JAAFYZ010000154">
    <property type="protein sequence ID" value="MBS2551753.1"/>
    <property type="molecule type" value="Genomic_DNA"/>
</dbReference>
<dbReference type="RefSeq" id="WP_212016682.1">
    <property type="nucleotide sequence ID" value="NZ_JAAFYZ010000154.1"/>
</dbReference>
<accession>A0ABS5L0C4</accession>
<dbReference type="Proteomes" id="UP000730482">
    <property type="component" value="Unassembled WGS sequence"/>
</dbReference>
<dbReference type="InterPro" id="IPR025406">
    <property type="entry name" value="DUF4132"/>
</dbReference>